<name>A0AB35MEL0_9MICO</name>
<proteinExistence type="predicted"/>
<comment type="caution">
    <text evidence="1">The sequence shown here is derived from an EMBL/GenBank/DDBJ whole genome shotgun (WGS) entry which is preliminary data.</text>
</comment>
<dbReference type="AlphaFoldDB" id="A0AB35MEL0"/>
<evidence type="ECO:0008006" key="3">
    <source>
        <dbReference type="Google" id="ProtNLM"/>
    </source>
</evidence>
<dbReference type="PROSITE" id="PS51257">
    <property type="entry name" value="PROKAR_LIPOPROTEIN"/>
    <property type="match status" value="1"/>
</dbReference>
<accession>A0AB35MEL0</accession>
<organism evidence="1 2">
    <name type="scientific">Demequina lignilytica</name>
    <dbReference type="NCBI Taxonomy" id="3051663"/>
    <lineage>
        <taxon>Bacteria</taxon>
        <taxon>Bacillati</taxon>
        <taxon>Actinomycetota</taxon>
        <taxon>Actinomycetes</taxon>
        <taxon>Micrococcales</taxon>
        <taxon>Demequinaceae</taxon>
        <taxon>Demequina</taxon>
    </lineage>
</organism>
<gene>
    <name evidence="1" type="ORF">QQ002_01405</name>
</gene>
<evidence type="ECO:0000313" key="2">
    <source>
        <dbReference type="Proteomes" id="UP001172756"/>
    </source>
</evidence>
<dbReference type="RefSeq" id="WP_301152243.1">
    <property type="nucleotide sequence ID" value="NZ_JAUHPZ010000001.1"/>
</dbReference>
<sequence length="124" mass="13116">MNARSALLSLPVAIALALTGCSQIQEFRGQIDDIRWCSDVVRLAAAVDSANAEAARNLVDALDRSGPEDLADDVGVVRSVVEDIEAGIAEATALTEDEVTSAVGRLVDQVEERCEGELQDFGSE</sequence>
<evidence type="ECO:0000313" key="1">
    <source>
        <dbReference type="EMBL" id="MDN4482192.1"/>
    </source>
</evidence>
<dbReference type="EMBL" id="JAUHQB010000001">
    <property type="protein sequence ID" value="MDN4482192.1"/>
    <property type="molecule type" value="Genomic_DNA"/>
</dbReference>
<dbReference type="Proteomes" id="UP001172756">
    <property type="component" value="Unassembled WGS sequence"/>
</dbReference>
<protein>
    <recommendedName>
        <fullName evidence="3">Lipoprotein</fullName>
    </recommendedName>
</protein>
<reference evidence="1 2" key="1">
    <citation type="submission" date="2023-06" db="EMBL/GenBank/DDBJ databases">
        <title>SYSU T0a273.</title>
        <authorList>
            <person name="Gao L."/>
            <person name="Fang B.-Z."/>
            <person name="Li W.-J."/>
        </authorList>
    </citation>
    <scope>NUCLEOTIDE SEQUENCE [LARGE SCALE GENOMIC DNA]</scope>
    <source>
        <strain evidence="1 2">SYSU T0a273</strain>
    </source>
</reference>